<keyword evidence="2" id="KW-0732">Signal</keyword>
<gene>
    <name evidence="3" type="ORF">CXG81DRAFT_21521</name>
</gene>
<proteinExistence type="predicted"/>
<protein>
    <submittedName>
        <fullName evidence="3">Uncharacterized protein</fullName>
    </submittedName>
</protein>
<dbReference type="Proteomes" id="UP000274922">
    <property type="component" value="Unassembled WGS sequence"/>
</dbReference>
<accession>A0A4P9WXM7</accession>
<reference evidence="4" key="1">
    <citation type="journal article" date="2018" name="Nat. Microbiol.">
        <title>Leveraging single-cell genomics to expand the fungal tree of life.</title>
        <authorList>
            <person name="Ahrendt S.R."/>
            <person name="Quandt C.A."/>
            <person name="Ciobanu D."/>
            <person name="Clum A."/>
            <person name="Salamov A."/>
            <person name="Andreopoulos B."/>
            <person name="Cheng J.F."/>
            <person name="Woyke T."/>
            <person name="Pelin A."/>
            <person name="Henrissat B."/>
            <person name="Reynolds N.K."/>
            <person name="Benny G.L."/>
            <person name="Smith M.E."/>
            <person name="James T.Y."/>
            <person name="Grigoriev I.V."/>
        </authorList>
    </citation>
    <scope>NUCLEOTIDE SEQUENCE [LARGE SCALE GENOMIC DNA]</scope>
    <source>
        <strain evidence="4">ATCC 52028</strain>
    </source>
</reference>
<feature type="compositionally biased region" description="Basic and acidic residues" evidence="1">
    <location>
        <begin position="101"/>
        <end position="110"/>
    </location>
</feature>
<feature type="chain" id="PRO_5020985078" evidence="2">
    <location>
        <begin position="23"/>
        <end position="168"/>
    </location>
</feature>
<dbReference type="AlphaFoldDB" id="A0A4P9WXM7"/>
<feature type="region of interest" description="Disordered" evidence="1">
    <location>
        <begin position="87"/>
        <end position="115"/>
    </location>
</feature>
<evidence type="ECO:0000313" key="3">
    <source>
        <dbReference type="EMBL" id="RKO98231.1"/>
    </source>
</evidence>
<keyword evidence="4" id="KW-1185">Reference proteome</keyword>
<sequence>MLVSLLTASLASLTLQAPLAAAGPVHTSSHFRRSLGDLLAPLTRPIIDPQWEAAVDDKQLFALFDKDHQSPNTFDEWKSKMASFPISRGDWSARDTSPQGYEKRNAHDNEWPEPTWKQPVKLENAKEACMPCGSDFSHVNAWQAAVSLEPPTTDGKEWPARVGDLTLC</sequence>
<evidence type="ECO:0000256" key="1">
    <source>
        <dbReference type="SAM" id="MobiDB-lite"/>
    </source>
</evidence>
<evidence type="ECO:0000256" key="2">
    <source>
        <dbReference type="SAM" id="SignalP"/>
    </source>
</evidence>
<dbReference type="EMBL" id="ML014583">
    <property type="protein sequence ID" value="RKO98231.1"/>
    <property type="molecule type" value="Genomic_DNA"/>
</dbReference>
<feature type="non-terminal residue" evidence="3">
    <location>
        <position position="168"/>
    </location>
</feature>
<name>A0A4P9WXM7_9FUNG</name>
<evidence type="ECO:0000313" key="4">
    <source>
        <dbReference type="Proteomes" id="UP000274922"/>
    </source>
</evidence>
<feature type="signal peptide" evidence="2">
    <location>
        <begin position="1"/>
        <end position="22"/>
    </location>
</feature>
<organism evidence="3 4">
    <name type="scientific">Caulochytrium protostelioides</name>
    <dbReference type="NCBI Taxonomy" id="1555241"/>
    <lineage>
        <taxon>Eukaryota</taxon>
        <taxon>Fungi</taxon>
        <taxon>Fungi incertae sedis</taxon>
        <taxon>Chytridiomycota</taxon>
        <taxon>Chytridiomycota incertae sedis</taxon>
        <taxon>Chytridiomycetes</taxon>
        <taxon>Caulochytriales</taxon>
        <taxon>Caulochytriaceae</taxon>
        <taxon>Caulochytrium</taxon>
    </lineage>
</organism>